<dbReference type="EMBL" id="ABEU02000027">
    <property type="protein sequence ID" value="PNR26438.1"/>
    <property type="molecule type" value="Genomic_DNA"/>
</dbReference>
<dbReference type="PANTHER" id="PTHR36761">
    <property type="entry name" value="ORF03 PROTEIN"/>
    <property type="match status" value="1"/>
</dbReference>
<reference evidence="3 5" key="2">
    <citation type="journal article" date="2018" name="Plant J.">
        <title>The Physcomitrella patens chromosome-scale assembly reveals moss genome structure and evolution.</title>
        <authorList>
            <person name="Lang D."/>
            <person name="Ullrich K.K."/>
            <person name="Murat F."/>
            <person name="Fuchs J."/>
            <person name="Jenkins J."/>
            <person name="Haas F.B."/>
            <person name="Piednoel M."/>
            <person name="Gundlach H."/>
            <person name="Van Bel M."/>
            <person name="Meyberg R."/>
            <person name="Vives C."/>
            <person name="Morata J."/>
            <person name="Symeonidi A."/>
            <person name="Hiss M."/>
            <person name="Muchero W."/>
            <person name="Kamisugi Y."/>
            <person name="Saleh O."/>
            <person name="Blanc G."/>
            <person name="Decker E.L."/>
            <person name="van Gessel N."/>
            <person name="Grimwood J."/>
            <person name="Hayes R.D."/>
            <person name="Graham S.W."/>
            <person name="Gunter L.E."/>
            <person name="McDaniel S.F."/>
            <person name="Hoernstein S.N.W."/>
            <person name="Larsson A."/>
            <person name="Li F.W."/>
            <person name="Perroud P.F."/>
            <person name="Phillips J."/>
            <person name="Ranjan P."/>
            <person name="Rokshar D.S."/>
            <person name="Rothfels C.J."/>
            <person name="Schneider L."/>
            <person name="Shu S."/>
            <person name="Stevenson D.W."/>
            <person name="Thummler F."/>
            <person name="Tillich M."/>
            <person name="Villarreal Aguilar J.C."/>
            <person name="Widiez T."/>
            <person name="Wong G.K."/>
            <person name="Wymore A."/>
            <person name="Zhang Y."/>
            <person name="Zimmer A.D."/>
            <person name="Quatrano R.S."/>
            <person name="Mayer K.F.X."/>
            <person name="Goodstein D."/>
            <person name="Casacuberta J.M."/>
            <person name="Vandepoele K."/>
            <person name="Reski R."/>
            <person name="Cuming A.C."/>
            <person name="Tuskan G.A."/>
            <person name="Maumus F."/>
            <person name="Salse J."/>
            <person name="Schmutz J."/>
            <person name="Rensing S.A."/>
        </authorList>
    </citation>
    <scope>NUCLEOTIDE SEQUENCE [LARGE SCALE GENOMIC DNA]</scope>
    <source>
        <strain evidence="4 5">cv. Gransden 2004</strain>
    </source>
</reference>
<keyword evidence="2" id="KW-0812">Transmembrane</keyword>
<reference evidence="4" key="3">
    <citation type="submission" date="2020-12" db="UniProtKB">
        <authorList>
            <consortium name="EnsemblPlants"/>
        </authorList>
    </citation>
    <scope>IDENTIFICATION</scope>
</reference>
<dbReference type="FunCoup" id="A0A2K1IAZ5">
    <property type="interactions" value="436"/>
</dbReference>
<dbReference type="EnsemblPlants" id="Pp3c27_6670V3.2">
    <property type="protein sequence ID" value="Pp3c27_6670V3.2"/>
    <property type="gene ID" value="Pp3c27_6670"/>
</dbReference>
<gene>
    <name evidence="4" type="primary">LOC112278256</name>
    <name evidence="3" type="ORF">PHYPA_031013</name>
</gene>
<dbReference type="Pfam" id="PF13174">
    <property type="entry name" value="TPR_6"/>
    <property type="match status" value="1"/>
</dbReference>
<evidence type="ECO:0000313" key="5">
    <source>
        <dbReference type="Proteomes" id="UP000006727"/>
    </source>
</evidence>
<dbReference type="Gene3D" id="1.25.40.10">
    <property type="entry name" value="Tetratricopeptide repeat domain"/>
    <property type="match status" value="1"/>
</dbReference>
<dbReference type="STRING" id="3218.A0A2K1IAZ5"/>
<feature type="compositionally biased region" description="Acidic residues" evidence="1">
    <location>
        <begin position="94"/>
        <end position="103"/>
    </location>
</feature>
<dbReference type="InterPro" id="IPR011990">
    <property type="entry name" value="TPR-like_helical_dom_sf"/>
</dbReference>
<dbReference type="PANTHER" id="PTHR36761:SF2">
    <property type="entry name" value="ORF03 PROTEIN"/>
    <property type="match status" value="1"/>
</dbReference>
<keyword evidence="2" id="KW-1133">Transmembrane helix</keyword>
<organism evidence="3">
    <name type="scientific">Physcomitrium patens</name>
    <name type="common">Spreading-leaved earth moss</name>
    <name type="synonym">Physcomitrella patens</name>
    <dbReference type="NCBI Taxonomy" id="3218"/>
    <lineage>
        <taxon>Eukaryota</taxon>
        <taxon>Viridiplantae</taxon>
        <taxon>Streptophyta</taxon>
        <taxon>Embryophyta</taxon>
        <taxon>Bryophyta</taxon>
        <taxon>Bryophytina</taxon>
        <taxon>Bryopsida</taxon>
        <taxon>Funariidae</taxon>
        <taxon>Funariales</taxon>
        <taxon>Funariaceae</taxon>
        <taxon>Physcomitrium</taxon>
    </lineage>
</organism>
<dbReference type="SUPFAM" id="SSF48452">
    <property type="entry name" value="TPR-like"/>
    <property type="match status" value="1"/>
</dbReference>
<proteinExistence type="predicted"/>
<evidence type="ECO:0000256" key="2">
    <source>
        <dbReference type="SAM" id="Phobius"/>
    </source>
</evidence>
<reference evidence="3 5" key="1">
    <citation type="journal article" date="2008" name="Science">
        <title>The Physcomitrella genome reveals evolutionary insights into the conquest of land by plants.</title>
        <authorList>
            <person name="Rensing S."/>
            <person name="Lang D."/>
            <person name="Zimmer A."/>
            <person name="Terry A."/>
            <person name="Salamov A."/>
            <person name="Shapiro H."/>
            <person name="Nishiyama T."/>
            <person name="Perroud P.-F."/>
            <person name="Lindquist E."/>
            <person name="Kamisugi Y."/>
            <person name="Tanahashi T."/>
            <person name="Sakakibara K."/>
            <person name="Fujita T."/>
            <person name="Oishi K."/>
            <person name="Shin-I T."/>
            <person name="Kuroki Y."/>
            <person name="Toyoda A."/>
            <person name="Suzuki Y."/>
            <person name="Hashimoto A."/>
            <person name="Yamaguchi K."/>
            <person name="Sugano A."/>
            <person name="Kohara Y."/>
            <person name="Fujiyama A."/>
            <person name="Anterola A."/>
            <person name="Aoki S."/>
            <person name="Ashton N."/>
            <person name="Barbazuk W.B."/>
            <person name="Barker E."/>
            <person name="Bennetzen J."/>
            <person name="Bezanilla M."/>
            <person name="Blankenship R."/>
            <person name="Cho S.H."/>
            <person name="Dutcher S."/>
            <person name="Estelle M."/>
            <person name="Fawcett J.A."/>
            <person name="Gundlach H."/>
            <person name="Hanada K."/>
            <person name="Heyl A."/>
            <person name="Hicks K.A."/>
            <person name="Hugh J."/>
            <person name="Lohr M."/>
            <person name="Mayer K."/>
            <person name="Melkozernov A."/>
            <person name="Murata T."/>
            <person name="Nelson D."/>
            <person name="Pils B."/>
            <person name="Prigge M."/>
            <person name="Reiss B."/>
            <person name="Renner T."/>
            <person name="Rombauts S."/>
            <person name="Rushton P."/>
            <person name="Sanderfoot A."/>
            <person name="Schween G."/>
            <person name="Shiu S.-H."/>
            <person name="Stueber K."/>
            <person name="Theodoulou F.L."/>
            <person name="Tu H."/>
            <person name="Van de Peer Y."/>
            <person name="Verrier P.J."/>
            <person name="Waters E."/>
            <person name="Wood A."/>
            <person name="Yang L."/>
            <person name="Cove D."/>
            <person name="Cuming A."/>
            <person name="Hasebe M."/>
            <person name="Lucas S."/>
            <person name="Mishler D.B."/>
            <person name="Reski R."/>
            <person name="Grigoriev I."/>
            <person name="Quatrano R.S."/>
            <person name="Boore J.L."/>
        </authorList>
    </citation>
    <scope>NUCLEOTIDE SEQUENCE [LARGE SCALE GENOMIC DNA]</scope>
    <source>
        <strain evidence="4 5">cv. Gransden 2004</strain>
    </source>
</reference>
<dbReference type="Gramene" id="Pp3c27_6670V3.2">
    <property type="protein sequence ID" value="Pp3c27_6670V3.2"/>
    <property type="gene ID" value="Pp3c27_6670"/>
</dbReference>
<sequence>MAPPRLLSLPTPLLLNCASESRPCLGRNTTAGSRSEEKRRVRFDRTVADTSRPTELGLRSCSKKLRACIVFADHESGYGPSSSSSSSRNQYPDNENEENDKADDDSSKIGKEDEALMSDEERLAEEQARRRREELVRQALEEARIKKEVETLFKLSQQAYGRGVYDKSVEMLEDALTKVPGGTNLGGEMQLWLALAYDAMGRHADCIAVYKRLESSHPNKNLRKQAADLRFIAEAPKLKISQDEMVKIPLMEKDFDRKAKRWSQLVKEKRRKPMKKSAQSKDYLEDWLVWKPPRWEKSPYFWVAITVWLTLVGFSLIFQN</sequence>
<feature type="region of interest" description="Disordered" evidence="1">
    <location>
        <begin position="76"/>
        <end position="126"/>
    </location>
</feature>
<dbReference type="PaxDb" id="3218-PP1S214_57V6.1"/>
<evidence type="ECO:0000313" key="4">
    <source>
        <dbReference type="EnsemblPlants" id="Pp3c27_6670V3.1"/>
    </source>
</evidence>
<dbReference type="EnsemblPlants" id="Pp3c27_6670V3.1">
    <property type="protein sequence ID" value="Pp3c27_6670V3.1"/>
    <property type="gene ID" value="Pp3c27_6670"/>
</dbReference>
<feature type="compositionally biased region" description="Basic and acidic residues" evidence="1">
    <location>
        <begin position="104"/>
        <end position="126"/>
    </location>
</feature>
<protein>
    <submittedName>
        <fullName evidence="3 4">Uncharacterized protein</fullName>
    </submittedName>
</protein>
<feature type="transmembrane region" description="Helical" evidence="2">
    <location>
        <begin position="300"/>
        <end position="318"/>
    </location>
</feature>
<evidence type="ECO:0000313" key="3">
    <source>
        <dbReference type="EMBL" id="PNR26438.1"/>
    </source>
</evidence>
<dbReference type="Gramene" id="Pp3c27_6670V3.1">
    <property type="protein sequence ID" value="Pp3c27_6670V3.1"/>
    <property type="gene ID" value="Pp3c27_6670"/>
</dbReference>
<keyword evidence="2" id="KW-0472">Membrane</keyword>
<keyword evidence="5" id="KW-1185">Reference proteome</keyword>
<evidence type="ECO:0000256" key="1">
    <source>
        <dbReference type="SAM" id="MobiDB-lite"/>
    </source>
</evidence>
<accession>A0A2K1IAZ5</accession>
<dbReference type="Proteomes" id="UP000006727">
    <property type="component" value="Chromosome 27"/>
</dbReference>
<dbReference type="InterPro" id="IPR019734">
    <property type="entry name" value="TPR_rpt"/>
</dbReference>
<feature type="region of interest" description="Disordered" evidence="1">
    <location>
        <begin position="20"/>
        <end position="40"/>
    </location>
</feature>
<name>A0A2K1IAZ5_PHYPA</name>
<dbReference type="AlphaFoldDB" id="A0A2K1IAZ5"/>